<name>A0A481W4V6_9CAUD</name>
<dbReference type="Proteomes" id="UP000294134">
    <property type="component" value="Segment"/>
</dbReference>
<protein>
    <submittedName>
        <fullName evidence="1">Uncharacterized protein</fullName>
    </submittedName>
</protein>
<gene>
    <name evidence="1" type="ORF">PSA21_330</name>
</gene>
<keyword evidence="2" id="KW-1185">Reference proteome</keyword>
<proteinExistence type="predicted"/>
<accession>A0A481W4V6</accession>
<dbReference type="EMBL" id="MK552327">
    <property type="protein sequence ID" value="QBJ02856.1"/>
    <property type="molecule type" value="Genomic_DNA"/>
</dbReference>
<evidence type="ECO:0000313" key="2">
    <source>
        <dbReference type="Proteomes" id="UP000294134"/>
    </source>
</evidence>
<evidence type="ECO:0000313" key="1">
    <source>
        <dbReference type="EMBL" id="QBJ02856.1"/>
    </source>
</evidence>
<organism evidence="1 2">
    <name type="scientific">Pseudomonas phage Psa21</name>
    <dbReference type="NCBI Taxonomy" id="2530023"/>
    <lineage>
        <taxon>Viruses</taxon>
        <taxon>Duplodnaviria</taxon>
        <taxon>Heunggongvirae</taxon>
        <taxon>Uroviricota</taxon>
        <taxon>Caudoviricetes</taxon>
        <taxon>Chimalliviridae</taxon>
        <taxon>Tepukevirus</taxon>
        <taxon>Tepukevirus Psa21</taxon>
    </lineage>
</organism>
<sequence length="153" mass="17901">MEHLESSCIKMLNDVMTGHQLVRYKMITELTAAWRLNTQWRMDHAEGASSSAIDKFIWKNHLCYYPNKKTDRTIRGYSIRDTENGWIMFTDSDPDKPMPLKDHLRQLGLPAGAIPDIIRLPLEPDGFVTPKGRTFQADAFYVWLYDPKNYFWS</sequence>
<reference evidence="1 2" key="1">
    <citation type="submission" date="2019-02" db="EMBL/GenBank/DDBJ databases">
        <authorList>
            <person name="Frampton R.A."/>
            <person name="Wojtus J.K."/>
            <person name="Fineran P.C."/>
            <person name="Hendrickson H.L."/>
        </authorList>
    </citation>
    <scope>NUCLEOTIDE SEQUENCE [LARGE SCALE GENOMIC DNA]</scope>
</reference>